<dbReference type="Proteomes" id="UP000295765">
    <property type="component" value="Unassembled WGS sequence"/>
</dbReference>
<evidence type="ECO:0000313" key="2">
    <source>
        <dbReference type="Proteomes" id="UP000295765"/>
    </source>
</evidence>
<dbReference type="PROSITE" id="PS51257">
    <property type="entry name" value="PROKAR_LIPOPROTEIN"/>
    <property type="match status" value="1"/>
</dbReference>
<dbReference type="OrthoDB" id="9862094at2"/>
<sequence>MQHPFQRPRGARRPPRAAGLALALSLGGCSWLPWGWGTPTPAAAASPVQIEHAGLLAARSGRAEIGLTLASAATRTLWLSVRFQTPGGEHDCLQVRELAPQSRQSFACPQARLSADADYRVTITAFEDAELLRPLAPLGTTLRFTPADLHAAGQR</sequence>
<protein>
    <recommendedName>
        <fullName evidence="3">Lipoprotein</fullName>
    </recommendedName>
</protein>
<organism evidence="1 2">
    <name type="scientific">Plasticicumulans lactativorans</name>
    <dbReference type="NCBI Taxonomy" id="1133106"/>
    <lineage>
        <taxon>Bacteria</taxon>
        <taxon>Pseudomonadati</taxon>
        <taxon>Pseudomonadota</taxon>
        <taxon>Gammaproteobacteria</taxon>
        <taxon>Candidatus Competibacteraceae</taxon>
        <taxon>Plasticicumulans</taxon>
    </lineage>
</organism>
<reference evidence="1 2" key="1">
    <citation type="submission" date="2019-03" db="EMBL/GenBank/DDBJ databases">
        <title>Genomic Encyclopedia of Type Strains, Phase IV (KMG-IV): sequencing the most valuable type-strain genomes for metagenomic binning, comparative biology and taxonomic classification.</title>
        <authorList>
            <person name="Goeker M."/>
        </authorList>
    </citation>
    <scope>NUCLEOTIDE SEQUENCE [LARGE SCALE GENOMIC DNA]</scope>
    <source>
        <strain evidence="1 2">DSM 25287</strain>
    </source>
</reference>
<dbReference type="RefSeq" id="WP_132541916.1">
    <property type="nucleotide sequence ID" value="NZ_SLWY01000009.1"/>
</dbReference>
<dbReference type="EMBL" id="SLWY01000009">
    <property type="protein sequence ID" value="TCO81255.1"/>
    <property type="molecule type" value="Genomic_DNA"/>
</dbReference>
<keyword evidence="2" id="KW-1185">Reference proteome</keyword>
<accession>A0A4R2L5X9</accession>
<dbReference type="AlphaFoldDB" id="A0A4R2L5X9"/>
<evidence type="ECO:0008006" key="3">
    <source>
        <dbReference type="Google" id="ProtNLM"/>
    </source>
</evidence>
<proteinExistence type="predicted"/>
<evidence type="ECO:0000313" key="1">
    <source>
        <dbReference type="EMBL" id="TCO81255.1"/>
    </source>
</evidence>
<name>A0A4R2L5X9_9GAMM</name>
<gene>
    <name evidence="1" type="ORF">EV699_10997</name>
</gene>
<comment type="caution">
    <text evidence="1">The sequence shown here is derived from an EMBL/GenBank/DDBJ whole genome shotgun (WGS) entry which is preliminary data.</text>
</comment>